<proteinExistence type="predicted"/>
<evidence type="ECO:0000313" key="2">
    <source>
        <dbReference type="Proteomes" id="UP000476411"/>
    </source>
</evidence>
<accession>A0A6B9ZAB9</accession>
<dbReference type="RefSeq" id="WP_162330915.1">
    <property type="nucleotide sequence ID" value="NZ_CP048113.1"/>
</dbReference>
<gene>
    <name evidence="1" type="ORF">GWR21_06360</name>
</gene>
<dbReference type="AlphaFoldDB" id="A0A6B9ZAB9"/>
<keyword evidence="2" id="KW-1185">Reference proteome</keyword>
<dbReference type="Proteomes" id="UP000476411">
    <property type="component" value="Chromosome"/>
</dbReference>
<dbReference type="EMBL" id="CP048113">
    <property type="protein sequence ID" value="QHS59218.1"/>
    <property type="molecule type" value="Genomic_DNA"/>
</dbReference>
<sequence>MNYIEEIRAGLKETFDQRIKEIDAETFISPSGNFRLEANELYDQKYAITRAQIYQQSTNEKIFDFLVNEDRILYSWLKKNNTEYMVCAEDLFGGQTVIDLTNKKMASYSPKTEGYIWTNFHLSPNGKILATMGCIWAGPFSMKIFDFTNPMTLPLPEIKEIALIGNDEEIIRWIDNDTLQMKGFQREYEYEYDDKGRMSVKSVKETPTERIVSIR</sequence>
<reference evidence="1 2" key="1">
    <citation type="submission" date="2020-01" db="EMBL/GenBank/DDBJ databases">
        <title>Complete genome sequence of Chitinophaga sp. H33E-04 isolated from quinoa roots.</title>
        <authorList>
            <person name="Weon H.-Y."/>
            <person name="Lee S.A."/>
        </authorList>
    </citation>
    <scope>NUCLEOTIDE SEQUENCE [LARGE SCALE GENOMIC DNA]</scope>
    <source>
        <strain evidence="1 2">H33E-04</strain>
    </source>
</reference>
<name>A0A6B9ZAB9_9BACT</name>
<evidence type="ECO:0000313" key="1">
    <source>
        <dbReference type="EMBL" id="QHS59218.1"/>
    </source>
</evidence>
<dbReference type="KEGG" id="chih:GWR21_06360"/>
<protein>
    <submittedName>
        <fullName evidence="1">Uncharacterized protein</fullName>
    </submittedName>
</protein>
<organism evidence="1 2">
    <name type="scientific">Chitinophaga agri</name>
    <dbReference type="NCBI Taxonomy" id="2703787"/>
    <lineage>
        <taxon>Bacteria</taxon>
        <taxon>Pseudomonadati</taxon>
        <taxon>Bacteroidota</taxon>
        <taxon>Chitinophagia</taxon>
        <taxon>Chitinophagales</taxon>
        <taxon>Chitinophagaceae</taxon>
        <taxon>Chitinophaga</taxon>
    </lineage>
</organism>